<keyword evidence="1" id="KW-0812">Transmembrane</keyword>
<feature type="transmembrane region" description="Helical" evidence="1">
    <location>
        <begin position="83"/>
        <end position="99"/>
    </location>
</feature>
<dbReference type="InterPro" id="IPR047928">
    <property type="entry name" value="Perm_prefix_1"/>
</dbReference>
<feature type="transmembrane region" description="Helical" evidence="1">
    <location>
        <begin position="147"/>
        <end position="171"/>
    </location>
</feature>
<protein>
    <submittedName>
        <fullName evidence="2">Uncharacterized protein</fullName>
    </submittedName>
</protein>
<feature type="transmembrane region" description="Helical" evidence="1">
    <location>
        <begin position="191"/>
        <end position="211"/>
    </location>
</feature>
<name>A0A9D1F8U5_9FIRM</name>
<dbReference type="EMBL" id="DVJJ01000017">
    <property type="protein sequence ID" value="HIS63886.1"/>
    <property type="molecule type" value="Genomic_DNA"/>
</dbReference>
<comment type="caution">
    <text evidence="2">The sequence shown here is derived from an EMBL/GenBank/DDBJ whole genome shotgun (WGS) entry which is preliminary data.</text>
</comment>
<dbReference type="AlphaFoldDB" id="A0A9D1F8U5"/>
<accession>A0A9D1F8U5</accession>
<keyword evidence="1" id="KW-1133">Transmembrane helix</keyword>
<gene>
    <name evidence="2" type="ORF">IAA83_00770</name>
</gene>
<proteinExistence type="predicted"/>
<keyword evidence="1" id="KW-0472">Membrane</keyword>
<organism evidence="2 3">
    <name type="scientific">Candidatus Avoscillospira avistercoris</name>
    <dbReference type="NCBI Taxonomy" id="2840707"/>
    <lineage>
        <taxon>Bacteria</taxon>
        <taxon>Bacillati</taxon>
        <taxon>Bacillota</taxon>
        <taxon>Clostridia</taxon>
        <taxon>Eubacteriales</taxon>
        <taxon>Oscillospiraceae</taxon>
        <taxon>Oscillospiraceae incertae sedis</taxon>
        <taxon>Candidatus Avoscillospira</taxon>
    </lineage>
</organism>
<evidence type="ECO:0000313" key="2">
    <source>
        <dbReference type="EMBL" id="HIS63886.1"/>
    </source>
</evidence>
<feature type="transmembrane region" description="Helical" evidence="1">
    <location>
        <begin position="105"/>
        <end position="126"/>
    </location>
</feature>
<reference evidence="2" key="1">
    <citation type="submission" date="2020-10" db="EMBL/GenBank/DDBJ databases">
        <authorList>
            <person name="Gilroy R."/>
        </authorList>
    </citation>
    <scope>NUCLEOTIDE SEQUENCE</scope>
    <source>
        <strain evidence="2">ChiBcec16-1751</strain>
    </source>
</reference>
<reference evidence="2" key="2">
    <citation type="journal article" date="2021" name="PeerJ">
        <title>Extensive microbial diversity within the chicken gut microbiome revealed by metagenomics and culture.</title>
        <authorList>
            <person name="Gilroy R."/>
            <person name="Ravi A."/>
            <person name="Getino M."/>
            <person name="Pursley I."/>
            <person name="Horton D.L."/>
            <person name="Alikhan N.F."/>
            <person name="Baker D."/>
            <person name="Gharbi K."/>
            <person name="Hall N."/>
            <person name="Watson M."/>
            <person name="Adriaenssens E.M."/>
            <person name="Foster-Nyarko E."/>
            <person name="Jarju S."/>
            <person name="Secka A."/>
            <person name="Antonio M."/>
            <person name="Oren A."/>
            <person name="Chaudhuri R.R."/>
            <person name="La Ragione R."/>
            <person name="Hildebrand F."/>
            <person name="Pallen M.J."/>
        </authorList>
    </citation>
    <scope>NUCLEOTIDE SEQUENCE</scope>
    <source>
        <strain evidence="2">ChiBcec16-1751</strain>
    </source>
</reference>
<sequence>MNELERHVEKLFRHQPDTPETRELREEILSNLQAKREDLLAQGMDERAATEAAKRDIPSVDNLIDDQQPTNVERYRMACAQTVWLHCILFWIGTLPLLFTGYGWLGALGLGLSILSGVGYLLFWLIHPAEQGIRSLAAARQRKTIAWRIWGIFYIVAALSVAAVTFGSNLWYGTPVTIEGPYQWAVMASRLYVPLLTVLIPLTVSRFAALLPQYRVEG</sequence>
<evidence type="ECO:0000256" key="1">
    <source>
        <dbReference type="SAM" id="Phobius"/>
    </source>
</evidence>
<dbReference type="NCBIfam" id="NF038403">
    <property type="entry name" value="perm_prefix_1"/>
    <property type="match status" value="1"/>
</dbReference>
<evidence type="ECO:0000313" key="3">
    <source>
        <dbReference type="Proteomes" id="UP000886741"/>
    </source>
</evidence>
<dbReference type="Proteomes" id="UP000886741">
    <property type="component" value="Unassembled WGS sequence"/>
</dbReference>